<dbReference type="Pfam" id="PF01521">
    <property type="entry name" value="Fe-S_biosyn"/>
    <property type="match status" value="1"/>
</dbReference>
<name>A0A0Q9Z0S1_9GAMM</name>
<dbReference type="PANTHER" id="PTHR11178">
    <property type="entry name" value="IRON-SULFUR CLUSTER SCAFFOLD PROTEIN NFU-RELATED"/>
    <property type="match status" value="1"/>
</dbReference>
<feature type="binding site" evidence="5">
    <location>
        <position position="154"/>
    </location>
    <ligand>
        <name>[4Fe-4S] cluster</name>
        <dbReference type="ChEBI" id="CHEBI:49883"/>
    </ligand>
</feature>
<dbReference type="HAMAP" id="MF_01637">
    <property type="entry name" value="Fe_S_biogen_NfuA"/>
    <property type="match status" value="1"/>
</dbReference>
<evidence type="ECO:0000256" key="5">
    <source>
        <dbReference type="HAMAP-Rule" id="MF_01637"/>
    </source>
</evidence>
<dbReference type="GO" id="GO:0016226">
    <property type="term" value="P:iron-sulfur cluster assembly"/>
    <property type="evidence" value="ECO:0007669"/>
    <property type="project" value="UniProtKB-UniRule"/>
</dbReference>
<dbReference type="InterPro" id="IPR000361">
    <property type="entry name" value="ATAP_core_dom"/>
</dbReference>
<evidence type="ECO:0000256" key="3">
    <source>
        <dbReference type="ARBA" id="ARBA00023004"/>
    </source>
</evidence>
<dbReference type="RefSeq" id="WP_075065052.1">
    <property type="nucleotide sequence ID" value="NZ_LKAJ02000001.1"/>
</dbReference>
<keyword evidence="10" id="KW-1185">Reference proteome</keyword>
<dbReference type="PATRIC" id="fig|1590043.3.peg.427"/>
<comment type="similarity">
    <text evidence="5">Belongs to the NfuA family.</text>
</comment>
<keyword evidence="4 5" id="KW-0411">Iron-sulfur</keyword>
<dbReference type="Gene3D" id="2.60.300.12">
    <property type="entry name" value="HesB-like domain"/>
    <property type="match status" value="1"/>
</dbReference>
<protein>
    <recommendedName>
        <fullName evidence="5">Fe/S biogenesis protein NfuA</fullName>
    </recommendedName>
</protein>
<dbReference type="PANTHER" id="PTHR11178:SF51">
    <property type="entry name" value="FE_S BIOGENESIS PROTEIN NFUA"/>
    <property type="match status" value="1"/>
</dbReference>
<reference evidence="9" key="2">
    <citation type="journal article" date="2016" name="Genome Announc.">
        <title>Draft Genome Sequences of Two Novel Amoeba-Resistant Intranuclear Bacteria, 'Candidatus Berkiella cookevillensis' and 'Candidatus Berkiella aquae'.</title>
        <authorList>
            <person name="Mehari Y.T."/>
            <person name="Arivett B.A."/>
            <person name="Farone A.L."/>
            <person name="Gunderson J.H."/>
            <person name="Farone M.B."/>
        </authorList>
    </citation>
    <scope>NUCLEOTIDE SEQUENCE</scope>
    <source>
        <strain evidence="9">HT99</strain>
    </source>
</reference>
<accession>A0A0Q9Z0S1</accession>
<sequence>MNIPQILVTESAKEHFNHLIAKEEMPGMGLRIFLDQPGHPKADVSIAFCPPGEHRATDIPLPLSGFTLYVDKASAPFLEAAEIDFKKDSLGGQLAISAPNLRGAKPEEDSTLSERVNYILNNEINPNLASHGGRVSLVEITPNNEVVLRFGGGCHGCGMADVTLKQGIEKTLMSQLPEITAVIDVTDHSMGENPYYATT</sequence>
<reference evidence="9" key="3">
    <citation type="submission" date="2021-06" db="EMBL/GenBank/DDBJ databases">
        <title>Genomic Description and Analysis of Intracellular Bacteria, Candidatus Berkiella cookevillensis and Candidatus Berkiella aquae.</title>
        <authorList>
            <person name="Kidane D.T."/>
            <person name="Mehari Y.T."/>
            <person name="Rice F.C."/>
            <person name="Arivett B.A."/>
            <person name="Farone A.L."/>
            <person name="Berk S.G."/>
            <person name="Farone M.B."/>
        </authorList>
    </citation>
    <scope>NUCLEOTIDE SEQUENCE</scope>
    <source>
        <strain evidence="9">HT99</strain>
    </source>
</reference>
<evidence type="ECO:0000313" key="8">
    <source>
        <dbReference type="EMBL" id="KRG22884.1"/>
    </source>
</evidence>
<evidence type="ECO:0000259" key="6">
    <source>
        <dbReference type="Pfam" id="PF01106"/>
    </source>
</evidence>
<dbReference type="InterPro" id="IPR001075">
    <property type="entry name" value="NIF_FeS_clus_asmbl_NifU_C"/>
</dbReference>
<keyword evidence="1 5" id="KW-0004">4Fe-4S</keyword>
<reference evidence="8" key="1">
    <citation type="submission" date="2015-09" db="EMBL/GenBank/DDBJ databases">
        <title>Draft Genome Sequences of Two Novel Amoeba-resistant Intranuclear Bacteria, Candidatus Berkiella cookevillensis and Candidatus Berkiella aquae.</title>
        <authorList>
            <person name="Mehari Y.T."/>
            <person name="Arivett B.A."/>
            <person name="Farone A.L."/>
            <person name="Gunderson J.H."/>
            <person name="Farone M.B."/>
        </authorList>
    </citation>
    <scope>NUCLEOTIDE SEQUENCE [LARGE SCALE GENOMIC DNA]</scope>
    <source>
        <strain evidence="8">HT99</strain>
    </source>
</reference>
<evidence type="ECO:0000256" key="4">
    <source>
        <dbReference type="ARBA" id="ARBA00023014"/>
    </source>
</evidence>
<dbReference type="Pfam" id="PF01106">
    <property type="entry name" value="NifU"/>
    <property type="match status" value="1"/>
</dbReference>
<comment type="subunit">
    <text evidence="5">Homodimer.</text>
</comment>
<dbReference type="OrthoDB" id="9785450at2"/>
<dbReference type="EMBL" id="LKAJ01000001">
    <property type="protein sequence ID" value="KRG22884.1"/>
    <property type="molecule type" value="Genomic_DNA"/>
</dbReference>
<dbReference type="Proteomes" id="UP000051497">
    <property type="component" value="Unassembled WGS sequence"/>
</dbReference>
<evidence type="ECO:0000313" key="10">
    <source>
        <dbReference type="Proteomes" id="UP000051497"/>
    </source>
</evidence>
<dbReference type="AlphaFoldDB" id="A0A0Q9Z0S1"/>
<evidence type="ECO:0000259" key="7">
    <source>
        <dbReference type="Pfam" id="PF01521"/>
    </source>
</evidence>
<dbReference type="Gene3D" id="3.30.300.130">
    <property type="entry name" value="Fe-S cluster assembly (FSCA)"/>
    <property type="match status" value="1"/>
</dbReference>
<evidence type="ECO:0000313" key="9">
    <source>
        <dbReference type="EMBL" id="MCS5711757.1"/>
    </source>
</evidence>
<feature type="binding site" evidence="5">
    <location>
        <position position="157"/>
    </location>
    <ligand>
        <name>[4Fe-4S] cluster</name>
        <dbReference type="ChEBI" id="CHEBI:49883"/>
    </ligand>
</feature>
<comment type="caution">
    <text evidence="8">The sequence shown here is derived from an EMBL/GenBank/DDBJ whole genome shotgun (WGS) entry which is preliminary data.</text>
</comment>
<keyword evidence="3 5" id="KW-0408">Iron</keyword>
<gene>
    <name evidence="5 8" type="primary">nfuA</name>
    <name evidence="8" type="ORF">HT99x_00425</name>
    <name evidence="9" type="ORF">HT99x_009975</name>
</gene>
<feature type="domain" description="Core" evidence="7">
    <location>
        <begin position="6"/>
        <end position="103"/>
    </location>
</feature>
<evidence type="ECO:0000256" key="2">
    <source>
        <dbReference type="ARBA" id="ARBA00022723"/>
    </source>
</evidence>
<dbReference type="InterPro" id="IPR034904">
    <property type="entry name" value="FSCA_dom_sf"/>
</dbReference>
<dbReference type="SUPFAM" id="SSF89360">
    <property type="entry name" value="HesB-like domain"/>
    <property type="match status" value="1"/>
</dbReference>
<dbReference type="STRING" id="295108.HT99x_00425"/>
<keyword evidence="2 5" id="KW-0479">Metal-binding</keyword>
<dbReference type="EMBL" id="LKAJ02000001">
    <property type="protein sequence ID" value="MCS5711757.1"/>
    <property type="molecule type" value="Genomic_DNA"/>
</dbReference>
<proteinExistence type="inferred from homology"/>
<dbReference type="InterPro" id="IPR035903">
    <property type="entry name" value="HesB-like_dom_sf"/>
</dbReference>
<feature type="domain" description="NIF system FeS cluster assembly NifU C-terminal" evidence="6">
    <location>
        <begin position="116"/>
        <end position="183"/>
    </location>
</feature>
<dbReference type="InterPro" id="IPR017726">
    <property type="entry name" value="Fe/S_biogenesis_protein_NfuA"/>
</dbReference>
<dbReference type="GO" id="GO:0005506">
    <property type="term" value="F:iron ion binding"/>
    <property type="evidence" value="ECO:0007669"/>
    <property type="project" value="InterPro"/>
</dbReference>
<dbReference type="SUPFAM" id="SSF117916">
    <property type="entry name" value="Fe-S cluster assembly (FSCA) domain-like"/>
    <property type="match status" value="1"/>
</dbReference>
<evidence type="ECO:0000256" key="1">
    <source>
        <dbReference type="ARBA" id="ARBA00022485"/>
    </source>
</evidence>
<dbReference type="GO" id="GO:0051539">
    <property type="term" value="F:4 iron, 4 sulfur cluster binding"/>
    <property type="evidence" value="ECO:0007669"/>
    <property type="project" value="UniProtKB-UniRule"/>
</dbReference>
<dbReference type="GO" id="GO:0051604">
    <property type="term" value="P:protein maturation"/>
    <property type="evidence" value="ECO:0007669"/>
    <property type="project" value="UniProtKB-UniRule"/>
</dbReference>
<organism evidence="8">
    <name type="scientific">Candidatus Berkiella aquae</name>
    <dbReference type="NCBI Taxonomy" id="295108"/>
    <lineage>
        <taxon>Bacteria</taxon>
        <taxon>Pseudomonadati</taxon>
        <taxon>Pseudomonadota</taxon>
        <taxon>Gammaproteobacteria</taxon>
        <taxon>Candidatus Berkiellales</taxon>
        <taxon>Candidatus Berkiellaceae</taxon>
        <taxon>Candidatus Berkiella</taxon>
    </lineage>
</organism>
<comment type="cofactor">
    <cofactor evidence="5">
        <name>[4Fe-4S] cluster</name>
        <dbReference type="ChEBI" id="CHEBI:49883"/>
    </cofactor>
    <text evidence="5">Binds 1 [4Fe-4S] cluster per subunit. The cluster is presumably bound at the interface of two monomers.</text>
</comment>
<comment type="function">
    <text evidence="5">Involved in iron-sulfur cluster biogenesis. Binds a 4Fe-4S cluster, can transfer this cluster to apoproteins, and thereby intervenes in the maturation of Fe/S proteins. Could also act as a scaffold/chaperone for damaged Fe/S proteins.</text>
</comment>